<protein>
    <submittedName>
        <fullName evidence="2">DUF3892 domain-containing protein</fullName>
    </submittedName>
</protein>
<evidence type="ECO:0000256" key="1">
    <source>
        <dbReference type="SAM" id="MobiDB-lite"/>
    </source>
</evidence>
<dbReference type="AlphaFoldDB" id="A0A3M8D939"/>
<dbReference type="InterPro" id="IPR024997">
    <property type="entry name" value="DUF3892"/>
</dbReference>
<organism evidence="2 3">
    <name type="scientific">Brevibacillus fluminis</name>
    <dbReference type="NCBI Taxonomy" id="511487"/>
    <lineage>
        <taxon>Bacteria</taxon>
        <taxon>Bacillati</taxon>
        <taxon>Bacillota</taxon>
        <taxon>Bacilli</taxon>
        <taxon>Bacillales</taxon>
        <taxon>Paenibacillaceae</taxon>
        <taxon>Brevibacillus</taxon>
    </lineage>
</organism>
<dbReference type="EMBL" id="RHHQ01000017">
    <property type="protein sequence ID" value="RNB84468.1"/>
    <property type="molecule type" value="Genomic_DNA"/>
</dbReference>
<gene>
    <name evidence="2" type="ORF">EDM56_20345</name>
</gene>
<dbReference type="Proteomes" id="UP000271031">
    <property type="component" value="Unassembled WGS sequence"/>
</dbReference>
<evidence type="ECO:0000313" key="2">
    <source>
        <dbReference type="EMBL" id="RNB84468.1"/>
    </source>
</evidence>
<accession>A0A3M8D939</accession>
<dbReference type="RefSeq" id="WP_122919751.1">
    <property type="nucleotide sequence ID" value="NZ_RHHQ01000017.1"/>
</dbReference>
<feature type="region of interest" description="Disordered" evidence="1">
    <location>
        <begin position="54"/>
        <end position="78"/>
    </location>
</feature>
<dbReference type="Pfam" id="PF13031">
    <property type="entry name" value="DUF3892"/>
    <property type="match status" value="1"/>
</dbReference>
<keyword evidence="3" id="KW-1185">Reference proteome</keyword>
<proteinExistence type="predicted"/>
<dbReference type="OrthoDB" id="1647761at2"/>
<name>A0A3M8D939_9BACL</name>
<sequence>MENEQKPHVVAVRKNGDGDIIQLRLSNGNEVDYLVAQRLAAQGEIENVQLFKGRDGDQHLRSIPDGDKSNNLDNLPLF</sequence>
<evidence type="ECO:0000313" key="3">
    <source>
        <dbReference type="Proteomes" id="UP000271031"/>
    </source>
</evidence>
<comment type="caution">
    <text evidence="2">The sequence shown here is derived from an EMBL/GenBank/DDBJ whole genome shotgun (WGS) entry which is preliminary data.</text>
</comment>
<reference evidence="2 3" key="1">
    <citation type="submission" date="2018-10" db="EMBL/GenBank/DDBJ databases">
        <title>Phylogenomics of Brevibacillus.</title>
        <authorList>
            <person name="Dunlap C."/>
        </authorList>
    </citation>
    <scope>NUCLEOTIDE SEQUENCE [LARGE SCALE GENOMIC DNA]</scope>
    <source>
        <strain evidence="2 3">JCM 15716</strain>
    </source>
</reference>
<feature type="compositionally biased region" description="Basic and acidic residues" evidence="1">
    <location>
        <begin position="54"/>
        <end position="70"/>
    </location>
</feature>